<evidence type="ECO:0000313" key="3">
    <source>
        <dbReference type="Proteomes" id="UP001501436"/>
    </source>
</evidence>
<sequence length="169" mass="19314">MILGYQSLKPTIIVKQKVAQLTVIVLIFLNIAGLLALNFRGAGLARISVSQFIAQNYAGKNIQIIYVGDSNPYWDWAIPKNTFYYNKNVSAKEVASIWKDDLKNWMIKGKTNLLILSPDDITGPRAEQMLKDSGLKKVFQSIPDYALFINRFYNEDINRSSLLIYEFNR</sequence>
<comment type="caution">
    <text evidence="2">The sequence shown here is derived from an EMBL/GenBank/DDBJ whole genome shotgun (WGS) entry which is preliminary data.</text>
</comment>
<dbReference type="Proteomes" id="UP001501436">
    <property type="component" value="Unassembled WGS sequence"/>
</dbReference>
<proteinExistence type="predicted"/>
<keyword evidence="1" id="KW-0812">Transmembrane</keyword>
<feature type="transmembrane region" description="Helical" evidence="1">
    <location>
        <begin position="18"/>
        <end position="37"/>
    </location>
</feature>
<evidence type="ECO:0000313" key="2">
    <source>
        <dbReference type="EMBL" id="GAA4904461.1"/>
    </source>
</evidence>
<dbReference type="EMBL" id="BAABJI010000001">
    <property type="protein sequence ID" value="GAA4904461.1"/>
    <property type="molecule type" value="Genomic_DNA"/>
</dbReference>
<gene>
    <name evidence="2" type="ORF">GCM10023313_03800</name>
</gene>
<protein>
    <submittedName>
        <fullName evidence="2">Uncharacterized protein</fullName>
    </submittedName>
</protein>
<keyword evidence="1" id="KW-1133">Transmembrane helix</keyword>
<name>A0ABP9FIP7_9SPHI</name>
<evidence type="ECO:0000256" key="1">
    <source>
        <dbReference type="SAM" id="Phobius"/>
    </source>
</evidence>
<reference evidence="3" key="1">
    <citation type="journal article" date="2019" name="Int. J. Syst. Evol. Microbiol.">
        <title>The Global Catalogue of Microorganisms (GCM) 10K type strain sequencing project: providing services to taxonomists for standard genome sequencing and annotation.</title>
        <authorList>
            <consortium name="The Broad Institute Genomics Platform"/>
            <consortium name="The Broad Institute Genome Sequencing Center for Infectious Disease"/>
            <person name="Wu L."/>
            <person name="Ma J."/>
        </authorList>
    </citation>
    <scope>NUCLEOTIDE SEQUENCE [LARGE SCALE GENOMIC DNA]</scope>
    <source>
        <strain evidence="3">JCM 18283</strain>
    </source>
</reference>
<keyword evidence="3" id="KW-1185">Reference proteome</keyword>
<keyword evidence="1" id="KW-0472">Membrane</keyword>
<accession>A0ABP9FIP7</accession>
<organism evidence="2 3">
    <name type="scientific">Mucilaginibacter defluvii</name>
    <dbReference type="NCBI Taxonomy" id="1196019"/>
    <lineage>
        <taxon>Bacteria</taxon>
        <taxon>Pseudomonadati</taxon>
        <taxon>Bacteroidota</taxon>
        <taxon>Sphingobacteriia</taxon>
        <taxon>Sphingobacteriales</taxon>
        <taxon>Sphingobacteriaceae</taxon>
        <taxon>Mucilaginibacter</taxon>
    </lineage>
</organism>